<feature type="region of interest" description="Disordered" evidence="1">
    <location>
        <begin position="1003"/>
        <end position="1029"/>
    </location>
</feature>
<accession>A0A562RXI6</accession>
<comment type="caution">
    <text evidence="2">The sequence shown here is derived from an EMBL/GenBank/DDBJ whole genome shotgun (WGS) entry which is preliminary data.</text>
</comment>
<feature type="compositionally biased region" description="Polar residues" evidence="1">
    <location>
        <begin position="923"/>
        <end position="934"/>
    </location>
</feature>
<feature type="region of interest" description="Disordered" evidence="1">
    <location>
        <begin position="802"/>
        <end position="821"/>
    </location>
</feature>
<sequence length="1151" mass="121673">MVDRIVQRISLEGSEDVVARLKKVGETGAKALAATNRTIEDSNSGLGKYGDVFASLNGKTEGSKQNIERVKRVVETIRPAAEKAGLELDGLGEFGKLGRGNIIALGAAITTTFVTAMEKAGDTARSQAQRLGAFTGSAQNGVAAYKELQKTAQELKVPTSTLTDPFEQITRTNERFGGKLSGGEQTSALKSLFTGAEADRVEDEKASPAIKSFLTGLREGGRLTPELTAGLGDIMPTLMKRLLQDLQTRLPNATVYSAPETLKSLGNILPQLEEDQRTTQTTFGTAISQSISHLKAEASNLGDSLNGTQIVSTAIEGAAKFLGATAQGIKAIKETANNAPAPDATLPIDQANRIRDRRGIGPVQGPQQYDFLRRPPSTTEEGPTIASRFFSWLSGLRAAPLSFPGEQLTNKIQGGEGDQIVAGNLDRTSKSAENLSSALDKTTESAAGAQQVFDRDRALNRDKAIDAASAKFTAAQARIDDKYKPEELDLQLGRDRLAVQNAALAKQSAQIGIKDAAKNKELADLAPEQAESAQRNAESRYSKALANLRRLQGYDTSAIDEVNPLRDARNELKDADTARKVADVNRRYAYLEPQKAELAQEKAQSEITSANYLARESNLKFTKDNEGRKLSSDVTSLRYMDAQLEEEKKLSSLTEKQVDVLQEILQSLSKERGSSYGKETGADDKLTDAATKLDDAGSKLTDAANALSTGATSTASGSTAKVSGRDLLSKDGVVNIPQGASQDEIDRAFAKQRAARSADVGQPNLASKEAFRADLDQSVEDLKADWKSQREMNAQLHNGSFESRTVGTQNSPMARTPSGVSQVYPPPVRGHYDENYQFVPDVPTYNGLGPGSIAGPGSTGASIPATNDYEFAGRKNPAGPYQEGISAPLSFPQYNKDRLQNLPSEYPDGVPLPQPRPPEAGPGQQSSLPSTQDVASLGSAFQSLIESISASINTAKGSTDTNPESKGIQGEGEQGSSQVSDLGDSVEKVDGALDELATSVGDAASNIEGKSEGEPTYAATGGLITGPGSTTSDSIPAMLSNKEFVVNADATQKHLGLLTALNAGKEIGFKHFAIGGPVGVMGDVGLPSVPSAPIASGGAPDLSDYGHVELGTQHGSFSVIAHRDVVKSMTSAARDAGVSQTGPRPGWYQGS</sequence>
<evidence type="ECO:0000313" key="3">
    <source>
        <dbReference type="Proteomes" id="UP000316291"/>
    </source>
</evidence>
<dbReference type="OrthoDB" id="7365668at2"/>
<dbReference type="AlphaFoldDB" id="A0A562RXI6"/>
<evidence type="ECO:0000256" key="1">
    <source>
        <dbReference type="SAM" id="MobiDB-lite"/>
    </source>
</evidence>
<reference evidence="2 3" key="1">
    <citation type="journal article" date="2015" name="Stand. Genomic Sci.">
        <title>Genomic Encyclopedia of Bacterial and Archaeal Type Strains, Phase III: the genomes of soil and plant-associated and newly described type strains.</title>
        <authorList>
            <person name="Whitman W.B."/>
            <person name="Woyke T."/>
            <person name="Klenk H.P."/>
            <person name="Zhou Y."/>
            <person name="Lilburn T.G."/>
            <person name="Beck B.J."/>
            <person name="De Vos P."/>
            <person name="Vandamme P."/>
            <person name="Eisen J.A."/>
            <person name="Garrity G."/>
            <person name="Hugenholtz P."/>
            <person name="Kyrpides N.C."/>
        </authorList>
    </citation>
    <scope>NUCLEOTIDE SEQUENCE [LARGE SCALE GENOMIC DNA]</scope>
    <source>
        <strain evidence="2 3">CGMCC 1.10948</strain>
    </source>
</reference>
<dbReference type="Proteomes" id="UP000316291">
    <property type="component" value="Unassembled WGS sequence"/>
</dbReference>
<proteinExistence type="predicted"/>
<name>A0A562RXI6_9BRAD</name>
<feature type="compositionally biased region" description="Pro residues" evidence="1">
    <location>
        <begin position="910"/>
        <end position="920"/>
    </location>
</feature>
<keyword evidence="3" id="KW-1185">Reference proteome</keyword>
<dbReference type="EMBL" id="VLLA01000003">
    <property type="protein sequence ID" value="TWI73787.1"/>
    <property type="molecule type" value="Genomic_DNA"/>
</dbReference>
<feature type="compositionally biased region" description="Gly residues" evidence="1">
    <location>
        <begin position="849"/>
        <end position="858"/>
    </location>
</feature>
<dbReference type="RefSeq" id="WP_145831420.1">
    <property type="nucleotide sequence ID" value="NZ_VLLA01000003.1"/>
</dbReference>
<feature type="region of interest" description="Disordered" evidence="1">
    <location>
        <begin position="954"/>
        <end position="984"/>
    </location>
</feature>
<evidence type="ECO:0000313" key="2">
    <source>
        <dbReference type="EMBL" id="TWI73787.1"/>
    </source>
</evidence>
<feature type="region of interest" description="Disordered" evidence="1">
    <location>
        <begin position="358"/>
        <end position="383"/>
    </location>
</feature>
<protein>
    <submittedName>
        <fullName evidence="2">Uncharacterized protein</fullName>
    </submittedName>
</protein>
<organism evidence="2 3">
    <name type="scientific">Bradyrhizobium huanghuaihaiense</name>
    <dbReference type="NCBI Taxonomy" id="990078"/>
    <lineage>
        <taxon>Bacteria</taxon>
        <taxon>Pseudomonadati</taxon>
        <taxon>Pseudomonadota</taxon>
        <taxon>Alphaproteobacteria</taxon>
        <taxon>Hyphomicrobiales</taxon>
        <taxon>Nitrobacteraceae</taxon>
        <taxon>Bradyrhizobium</taxon>
    </lineage>
</organism>
<gene>
    <name evidence="2" type="ORF">IQ16_01931</name>
</gene>
<feature type="region of interest" description="Disordered" evidence="1">
    <location>
        <begin position="849"/>
        <end position="934"/>
    </location>
</feature>
<feature type="region of interest" description="Disordered" evidence="1">
    <location>
        <begin position="1132"/>
        <end position="1151"/>
    </location>
</feature>